<reference evidence="3 4" key="1">
    <citation type="journal article" date="2018" name="Arch. Microbiol.">
        <title>New insights into the metabolic potential of the phototrophic purple bacterium Rhodopila globiformis DSM 161(T) from its draft genome sequence and evidence for a vanadium-dependent nitrogenase.</title>
        <authorList>
            <person name="Imhoff J.F."/>
            <person name="Rahn T."/>
            <person name="Kunzel S."/>
            <person name="Neulinger S.C."/>
        </authorList>
    </citation>
    <scope>NUCLEOTIDE SEQUENCE [LARGE SCALE GENOMIC DNA]</scope>
    <source>
        <strain evidence="3 4">DSM 161</strain>
    </source>
</reference>
<dbReference type="OrthoDB" id="9777530at2"/>
<dbReference type="Pfam" id="PF02492">
    <property type="entry name" value="cobW"/>
    <property type="match status" value="1"/>
</dbReference>
<comment type="caution">
    <text evidence="3">The sequence shown here is derived from an EMBL/GenBank/DDBJ whole genome shotgun (WGS) entry which is preliminary data.</text>
</comment>
<evidence type="ECO:0000256" key="1">
    <source>
        <dbReference type="ARBA" id="ARBA00035238"/>
    </source>
</evidence>
<accession>A0A2S6NMR2</accession>
<evidence type="ECO:0000313" key="4">
    <source>
        <dbReference type="Proteomes" id="UP000239724"/>
    </source>
</evidence>
<dbReference type="GO" id="GO:0003924">
    <property type="term" value="F:GTPase activity"/>
    <property type="evidence" value="ECO:0007669"/>
    <property type="project" value="InterPro"/>
</dbReference>
<proteinExistence type="predicted"/>
<dbReference type="SUPFAM" id="SSF52540">
    <property type="entry name" value="P-loop containing nucleoside triphosphate hydrolases"/>
    <property type="match status" value="1"/>
</dbReference>
<dbReference type="PANTHER" id="PTHR30134:SF1">
    <property type="entry name" value="COBW_HYPB_UREG NUCLEOTIDE-BINDING DOMAIN-CONTAINING PROTEIN"/>
    <property type="match status" value="1"/>
</dbReference>
<name>A0A2S6NMR2_RHOGL</name>
<dbReference type="EMBL" id="NHRY01000045">
    <property type="protein sequence ID" value="PPQ37769.1"/>
    <property type="molecule type" value="Genomic_DNA"/>
</dbReference>
<dbReference type="AlphaFoldDB" id="A0A2S6NMR2"/>
<dbReference type="PANTHER" id="PTHR30134">
    <property type="entry name" value="HYDROGENASE PROTEIN ASSEMBLY PROTEIN, NICKEL CHAPERONE"/>
    <property type="match status" value="1"/>
</dbReference>
<dbReference type="GO" id="GO:0008270">
    <property type="term" value="F:zinc ion binding"/>
    <property type="evidence" value="ECO:0007669"/>
    <property type="project" value="TreeGrafter"/>
</dbReference>
<dbReference type="GO" id="GO:0051604">
    <property type="term" value="P:protein maturation"/>
    <property type="evidence" value="ECO:0007669"/>
    <property type="project" value="InterPro"/>
</dbReference>
<dbReference type="InterPro" id="IPR003495">
    <property type="entry name" value="CobW/HypB/UreG_nucleotide-bd"/>
</dbReference>
<dbReference type="Gene3D" id="3.40.50.300">
    <property type="entry name" value="P-loop containing nucleotide triphosphate hydrolases"/>
    <property type="match status" value="1"/>
</dbReference>
<dbReference type="InterPro" id="IPR027417">
    <property type="entry name" value="P-loop_NTPase"/>
</dbReference>
<organism evidence="3 4">
    <name type="scientific">Rhodopila globiformis</name>
    <name type="common">Rhodopseudomonas globiformis</name>
    <dbReference type="NCBI Taxonomy" id="1071"/>
    <lineage>
        <taxon>Bacteria</taxon>
        <taxon>Pseudomonadati</taxon>
        <taxon>Pseudomonadota</taxon>
        <taxon>Alphaproteobacteria</taxon>
        <taxon>Acetobacterales</taxon>
        <taxon>Acetobacteraceae</taxon>
        <taxon>Rhodopila</taxon>
    </lineage>
</organism>
<evidence type="ECO:0000259" key="2">
    <source>
        <dbReference type="Pfam" id="PF02492"/>
    </source>
</evidence>
<dbReference type="InterPro" id="IPR004392">
    <property type="entry name" value="Hyd_mat_HypB"/>
</dbReference>
<keyword evidence="4" id="KW-1185">Reference proteome</keyword>
<feature type="domain" description="CobW/HypB/UreG nucleotide-binding" evidence="2">
    <location>
        <begin position="4"/>
        <end position="164"/>
    </location>
</feature>
<gene>
    <name evidence="3" type="ORF">CCS01_03095</name>
</gene>
<dbReference type="RefSeq" id="WP_104517380.1">
    <property type="nucleotide sequence ID" value="NZ_NHRY01000045.1"/>
</dbReference>
<sequence>MRLVTVAGPPSVGKTSLFLRVAARLRDDGALVGVVKFDALSTSDDEAYAGIGLPVRVGLSGGLCPDHFFVSNIDDCVAWGREAGHDVLIVETAGLCNRCSPHIRSVLAVCVVDNLAGIHTPRKIGPMLRLADVVAITKGDIVSQAEREVFAYNVSLANPHAPVVWCNGVTGQGAADLAFRIRSAPEVETLDGQHLRFSMPSAVCPYCIGETAIGETYQRGNVRKMNFGDRP</sequence>
<dbReference type="GO" id="GO:0016151">
    <property type="term" value="F:nickel cation binding"/>
    <property type="evidence" value="ECO:0007669"/>
    <property type="project" value="InterPro"/>
</dbReference>
<evidence type="ECO:0000313" key="3">
    <source>
        <dbReference type="EMBL" id="PPQ37769.1"/>
    </source>
</evidence>
<dbReference type="Proteomes" id="UP000239724">
    <property type="component" value="Unassembled WGS sequence"/>
</dbReference>
<protein>
    <recommendedName>
        <fullName evidence="1">Hydrogenase maturation factor HypB</fullName>
    </recommendedName>
</protein>